<proteinExistence type="predicted"/>
<organism evidence="1">
    <name type="scientific">Plasmodium vivax</name>
    <name type="common">malaria parasite P. vivax</name>
    <dbReference type="NCBI Taxonomy" id="5855"/>
    <lineage>
        <taxon>Eukaryota</taxon>
        <taxon>Sar</taxon>
        <taxon>Alveolata</taxon>
        <taxon>Apicomplexa</taxon>
        <taxon>Aconoidasida</taxon>
        <taxon>Haemosporida</taxon>
        <taxon>Plasmodiidae</taxon>
        <taxon>Plasmodium</taxon>
        <taxon>Plasmodium (Plasmodium)</taxon>
    </lineage>
</organism>
<dbReference type="Proteomes" id="UP000220605">
    <property type="component" value="Unassembled WGS sequence"/>
</dbReference>
<reference evidence="1" key="1">
    <citation type="submission" date="2016-07" db="EMBL/GenBank/DDBJ databases">
        <authorList>
            <consortium name="Pathogen Informatics"/>
        </authorList>
    </citation>
    <scope>NUCLEOTIDE SEQUENCE</scope>
</reference>
<sequence>MRSTSYDIENIYHRYNKILEKWKPDLIDQTLEDFIFVKQEHVSEHNVTFTKEHCLRAQHDLGDVETNREPQYVKNGCKYFLYWLYFEVLEKNVDYHKVLKIYEDVVKGSFAARSGLLQEAQVHCAAEVGGLPTRSPCTLFGDVRLAMRRWWVCRAG</sequence>
<dbReference type="VEuPathDB" id="PlasmoDB:PVP01_0010180"/>
<dbReference type="EMBL" id="FLZR02000083">
    <property type="protein sequence ID" value="VVA00305.1"/>
    <property type="molecule type" value="Genomic_DNA"/>
</dbReference>
<dbReference type="AlphaFoldDB" id="A0A565A611"/>
<gene>
    <name evidence="1" type="ORF">PVP01_0010180</name>
</gene>
<accession>A0A565A611</accession>
<evidence type="ECO:0000313" key="1">
    <source>
        <dbReference type="EMBL" id="VVA00305.1"/>
    </source>
</evidence>
<protein>
    <submittedName>
        <fullName evidence="1">VIR protein</fullName>
    </submittedName>
</protein>
<name>A0A565A611_PLAVI</name>